<reference evidence="1" key="2">
    <citation type="journal article" date="2015" name="Fish Shellfish Immunol.">
        <title>Early steps in the European eel (Anguilla anguilla)-Vibrio vulnificus interaction in the gills: Role of the RtxA13 toxin.</title>
        <authorList>
            <person name="Callol A."/>
            <person name="Pajuelo D."/>
            <person name="Ebbesson L."/>
            <person name="Teles M."/>
            <person name="MacKenzie S."/>
            <person name="Amaro C."/>
        </authorList>
    </citation>
    <scope>NUCLEOTIDE SEQUENCE</scope>
</reference>
<protein>
    <submittedName>
        <fullName evidence="1">Uncharacterized protein</fullName>
    </submittedName>
</protein>
<dbReference type="AlphaFoldDB" id="A0A0E9Y1M1"/>
<proteinExistence type="predicted"/>
<organism evidence="1">
    <name type="scientific">Anguilla anguilla</name>
    <name type="common">European freshwater eel</name>
    <name type="synonym">Muraena anguilla</name>
    <dbReference type="NCBI Taxonomy" id="7936"/>
    <lineage>
        <taxon>Eukaryota</taxon>
        <taxon>Metazoa</taxon>
        <taxon>Chordata</taxon>
        <taxon>Craniata</taxon>
        <taxon>Vertebrata</taxon>
        <taxon>Euteleostomi</taxon>
        <taxon>Actinopterygii</taxon>
        <taxon>Neopterygii</taxon>
        <taxon>Teleostei</taxon>
        <taxon>Anguilliformes</taxon>
        <taxon>Anguillidae</taxon>
        <taxon>Anguilla</taxon>
    </lineage>
</organism>
<evidence type="ECO:0000313" key="1">
    <source>
        <dbReference type="EMBL" id="JAI08031.1"/>
    </source>
</evidence>
<sequence length="22" mass="2493">MFSCRFPVALMTLCVFPGWSSL</sequence>
<reference evidence="1" key="1">
    <citation type="submission" date="2014-11" db="EMBL/GenBank/DDBJ databases">
        <authorList>
            <person name="Amaro Gonzalez C."/>
        </authorList>
    </citation>
    <scope>NUCLEOTIDE SEQUENCE</scope>
</reference>
<dbReference type="EMBL" id="GBXM01000547">
    <property type="protein sequence ID" value="JAI08031.1"/>
    <property type="molecule type" value="Transcribed_RNA"/>
</dbReference>
<name>A0A0E9Y1M1_ANGAN</name>
<accession>A0A0E9Y1M1</accession>